<dbReference type="OrthoDB" id="3477286at2759"/>
<evidence type="ECO:0000313" key="1">
    <source>
        <dbReference type="EMBL" id="RPA73205.1"/>
    </source>
</evidence>
<dbReference type="Gene3D" id="1.25.40.20">
    <property type="entry name" value="Ankyrin repeat-containing domain"/>
    <property type="match status" value="1"/>
</dbReference>
<proteinExistence type="predicted"/>
<dbReference type="InterPro" id="IPR036770">
    <property type="entry name" value="Ankyrin_rpt-contain_sf"/>
</dbReference>
<dbReference type="SUPFAM" id="SSF48403">
    <property type="entry name" value="Ankyrin repeat"/>
    <property type="match status" value="1"/>
</dbReference>
<sequence>MATNTTRSSAPPFLRLPPEIHDQIGAYLPLPSLQALHYTCRLSHSSYEYSHIRRLGKFLRCKVYVQHFKHHQLKPGKLDDEMGRTLRDIGPHGVFRLCSRMWRYPFPPEKLVNIMKAGGLWDTTVEVVVVLEMAVYDCICEDEGFVGDVGDGMRIVEVLVERLMELGGVAWPDSKWPVTQAVGCGRWRCLELFHRHGFTPKVEDKVATTGLLFACLADVTPALSSIKWPAQSRLSITKFLLEQLEADPTRIHLQPEGPEDELPITAFIRSTNFSLEATLENEWGKLHQEVLRLLIEKGVDLHAIPITEVFTRDPGWTRLTLGVFAKAGYDVLQAENPLNPFMHVVGTERNERRFDPDVMQILLNLGCTVDQKGFLGETALHKMLLIHVREKTRNNENMNLSSYDFSKNIRWFMKNGADPFIADLKGFTPITLAMVLGYEHLIYDLVDLDVRRNERYGSLTAKEVYERWRSDDKLWKDLLPRGTWNRFELEPMIVQLPSLRHPQAEQIDYDSDRDYW</sequence>
<organism evidence="1 2">
    <name type="scientific">Ascobolus immersus RN42</name>
    <dbReference type="NCBI Taxonomy" id="1160509"/>
    <lineage>
        <taxon>Eukaryota</taxon>
        <taxon>Fungi</taxon>
        <taxon>Dikarya</taxon>
        <taxon>Ascomycota</taxon>
        <taxon>Pezizomycotina</taxon>
        <taxon>Pezizomycetes</taxon>
        <taxon>Pezizales</taxon>
        <taxon>Ascobolaceae</taxon>
        <taxon>Ascobolus</taxon>
    </lineage>
</organism>
<protein>
    <submittedName>
        <fullName evidence="1">Uncharacterized protein</fullName>
    </submittedName>
</protein>
<evidence type="ECO:0000313" key="2">
    <source>
        <dbReference type="Proteomes" id="UP000275078"/>
    </source>
</evidence>
<keyword evidence="2" id="KW-1185">Reference proteome</keyword>
<dbReference type="EMBL" id="ML119829">
    <property type="protein sequence ID" value="RPA73205.1"/>
    <property type="molecule type" value="Genomic_DNA"/>
</dbReference>
<dbReference type="AlphaFoldDB" id="A0A3N4HGJ3"/>
<name>A0A3N4HGJ3_ASCIM</name>
<gene>
    <name evidence="1" type="ORF">BJ508DRAFT_381163</name>
</gene>
<reference evidence="1 2" key="1">
    <citation type="journal article" date="2018" name="Nat. Ecol. Evol.">
        <title>Pezizomycetes genomes reveal the molecular basis of ectomycorrhizal truffle lifestyle.</title>
        <authorList>
            <person name="Murat C."/>
            <person name="Payen T."/>
            <person name="Noel B."/>
            <person name="Kuo A."/>
            <person name="Morin E."/>
            <person name="Chen J."/>
            <person name="Kohler A."/>
            <person name="Krizsan K."/>
            <person name="Balestrini R."/>
            <person name="Da Silva C."/>
            <person name="Montanini B."/>
            <person name="Hainaut M."/>
            <person name="Levati E."/>
            <person name="Barry K.W."/>
            <person name="Belfiori B."/>
            <person name="Cichocki N."/>
            <person name="Clum A."/>
            <person name="Dockter R.B."/>
            <person name="Fauchery L."/>
            <person name="Guy J."/>
            <person name="Iotti M."/>
            <person name="Le Tacon F."/>
            <person name="Lindquist E.A."/>
            <person name="Lipzen A."/>
            <person name="Malagnac F."/>
            <person name="Mello A."/>
            <person name="Molinier V."/>
            <person name="Miyauchi S."/>
            <person name="Poulain J."/>
            <person name="Riccioni C."/>
            <person name="Rubini A."/>
            <person name="Sitrit Y."/>
            <person name="Splivallo R."/>
            <person name="Traeger S."/>
            <person name="Wang M."/>
            <person name="Zifcakova L."/>
            <person name="Wipf D."/>
            <person name="Zambonelli A."/>
            <person name="Paolocci F."/>
            <person name="Nowrousian M."/>
            <person name="Ottonello S."/>
            <person name="Baldrian P."/>
            <person name="Spatafora J.W."/>
            <person name="Henrissat B."/>
            <person name="Nagy L.G."/>
            <person name="Aury J.M."/>
            <person name="Wincker P."/>
            <person name="Grigoriev I.V."/>
            <person name="Bonfante P."/>
            <person name="Martin F.M."/>
        </authorList>
    </citation>
    <scope>NUCLEOTIDE SEQUENCE [LARGE SCALE GENOMIC DNA]</scope>
    <source>
        <strain evidence="1 2">RN42</strain>
    </source>
</reference>
<dbReference type="Proteomes" id="UP000275078">
    <property type="component" value="Unassembled WGS sequence"/>
</dbReference>
<accession>A0A3N4HGJ3</accession>